<dbReference type="Pfam" id="PF09479">
    <property type="entry name" value="Flg_new"/>
    <property type="match status" value="8"/>
</dbReference>
<proteinExistence type="predicted"/>
<sequence length="1287" mass="133908">MKKSGSGNERAYQAIRTMMLVTAMMVMTLWGIASFGADKAMAAWQGTGNGTYDFGGPLTSSDVTGFQKSGDKFLVSNGFVNDPGTTNLWSMNQQDPNTTGTFVLKAEGMATNKFFAFNNFGFSSYDMGSGTGYQLSQLSVVLRDHNGGIIQSLTNSGNIRITTTVTQLSALLGASSSYSISNVAAIEITWKFTDSLAPSNLNLDNITVSNVSSGYGVVYNGNGQSNGSAPAPSSKNYPGNVITLANQGTLVRDGYAFAGWNTEADGTGTTYPANGAYTIGSSDVTLYAKWDLAGYSVSYHGNGQQSGDVPADSHTYLTGQTVSVALQGTLAKPGYQFKGWNTAANGTGTHYAAGSTLTMGTANIALYAQWEQITYTLSYNGNGNESGTVPASGSHAPGAQVTAAPQGTLGKAGYSFAGWNTKADGTGTAYAAGSTLTMGSANVTLYAQWELITYTLNYNGNTSGSGTAPLGGSYAPGAQVTVAPQGTLEKAGYSFAGWNTKADGTGTAYAAGSTLTMGSANVTLYAQWELITYTLNYEGNLSDNGTAPLGGAYAPGAQVTAAPQGTLEKAGYSFAGWNTKADGTGTTYAAGSTLTMGAANVTLYAQWELITYTLNYNGNTSGSGTAPLGGSYAPGAQVTVAPQGTLEKAGYSFAGWNTKADGTGAAYAAGSTLTMGSANVTLYAQWELITYSISYDGNGSDGGTVPSGASYAPGTPVTLAIAGSMTKAGSIFSGWNTKADGTGTAYAAGATLQVSENVTLYAQWTNVPAPAFTITYQGNGHTGGNVPVDATAYESGVSAMVAGIGTVRKTGYTFAGWNTKADGTGTAYTAGSTLTIGTQNIILYAQWAAIPNPGTPGTNPNPDPVTNPPIGDSIVSSNVQGDSEDLIKEAAVSSDHKMIDVQLNEDKAAQKLDEEGQHSQLNLKVNADPDQLDVTLSGKLLAKLLARESSLEIRTNGAAYTLPAASLNLAQAAEQLGAKIEDIQITIELSKASERQQSDFSQAAEQAGAQLIVHPVEFTVHVTNGERSVQLNTFTGFVKREILLPKGIDPSKITTGVVLDQDGKIIYHVPTFVSLQDGQYSAHIHSLTNSVYSVIWNPVQFADVEKHWSKQDVNDMGSRLVVKGISEDRFNPDGSVTRAEFAAILVRALGLQDNGASNSFSDVSQSEWYYQAVSKAVEYGIVTGYTDGTFKPGATISRQEAIVMIARAMQLTADQPSLSETQQRSALSSFNDGGEVAAWAQESVAAIVQSGLAKGSPDGNLNPEATMTRAETAAMVRRLLQQAGFIN</sequence>
<feature type="domain" description="SLH" evidence="2">
    <location>
        <begin position="1156"/>
        <end position="1219"/>
    </location>
</feature>
<dbReference type="EMBL" id="QXQB01000003">
    <property type="protein sequence ID" value="RJX38721.1"/>
    <property type="molecule type" value="Genomic_DNA"/>
</dbReference>
<dbReference type="OrthoDB" id="9802993at2"/>
<evidence type="ECO:0000256" key="1">
    <source>
        <dbReference type="ARBA" id="ARBA00004196"/>
    </source>
</evidence>
<dbReference type="InterPro" id="IPR001119">
    <property type="entry name" value="SLH_dom"/>
</dbReference>
<dbReference type="Proteomes" id="UP000267798">
    <property type="component" value="Unassembled WGS sequence"/>
</dbReference>
<evidence type="ECO:0000313" key="4">
    <source>
        <dbReference type="Proteomes" id="UP000267798"/>
    </source>
</evidence>
<reference evidence="3 4" key="1">
    <citation type="submission" date="2018-09" db="EMBL/GenBank/DDBJ databases">
        <title>Paenibacillus aracenensis nov. sp. isolated from a cave in southern Spain.</title>
        <authorList>
            <person name="Jurado V."/>
            <person name="Gutierrez-Patricio S."/>
            <person name="Gonzalez-Pimentel J.L."/>
            <person name="Miller A.Z."/>
            <person name="Laiz L."/>
            <person name="Saiz-Jimenez C."/>
        </authorList>
    </citation>
    <scope>NUCLEOTIDE SEQUENCE [LARGE SCALE GENOMIC DNA]</scope>
    <source>
        <strain evidence="3 4">JCM 19203</strain>
    </source>
</reference>
<accession>A0A3A6PQ56</accession>
<evidence type="ECO:0000313" key="3">
    <source>
        <dbReference type="EMBL" id="RJX38721.1"/>
    </source>
</evidence>
<dbReference type="InterPro" id="IPR051465">
    <property type="entry name" value="Cell_Envelope_Struct_Comp"/>
</dbReference>
<dbReference type="NCBIfam" id="TIGR02543">
    <property type="entry name" value="List_Bact_rpt"/>
    <property type="match status" value="6"/>
</dbReference>
<evidence type="ECO:0000259" key="2">
    <source>
        <dbReference type="PROSITE" id="PS51272"/>
    </source>
</evidence>
<feature type="domain" description="SLH" evidence="2">
    <location>
        <begin position="1227"/>
        <end position="1287"/>
    </location>
</feature>
<protein>
    <recommendedName>
        <fullName evidence="2">SLH domain-containing protein</fullName>
    </recommendedName>
</protein>
<dbReference type="InterPro" id="IPR013378">
    <property type="entry name" value="InlB-like_B-rpt"/>
</dbReference>
<dbReference type="Gene3D" id="2.60.40.4270">
    <property type="entry name" value="Listeria-Bacteroides repeat domain"/>
    <property type="match status" value="8"/>
</dbReference>
<comment type="caution">
    <text evidence="3">The sequence shown here is derived from an EMBL/GenBank/DDBJ whole genome shotgun (WGS) entry which is preliminary data.</text>
</comment>
<dbReference type="InterPro" id="IPR042229">
    <property type="entry name" value="Listeria/Bacterioides_rpt_sf"/>
</dbReference>
<gene>
    <name evidence="3" type="ORF">D3P09_14355</name>
</gene>
<comment type="subcellular location">
    <subcellularLocation>
        <location evidence="1">Cell envelope</location>
    </subcellularLocation>
</comment>
<organism evidence="3 4">
    <name type="scientific">Paenibacillus pinisoli</name>
    <dbReference type="NCBI Taxonomy" id="1276110"/>
    <lineage>
        <taxon>Bacteria</taxon>
        <taxon>Bacillati</taxon>
        <taxon>Bacillota</taxon>
        <taxon>Bacilli</taxon>
        <taxon>Bacillales</taxon>
        <taxon>Paenibacillaceae</taxon>
        <taxon>Paenibacillus</taxon>
    </lineage>
</organism>
<name>A0A3A6PQ56_9BACL</name>
<feature type="domain" description="SLH" evidence="2">
    <location>
        <begin position="1096"/>
        <end position="1155"/>
    </location>
</feature>
<dbReference type="Pfam" id="PF00395">
    <property type="entry name" value="SLH"/>
    <property type="match status" value="3"/>
</dbReference>
<dbReference type="RefSeq" id="WP_120111259.1">
    <property type="nucleotide sequence ID" value="NZ_QXQB01000003.1"/>
</dbReference>
<dbReference type="PANTHER" id="PTHR43308">
    <property type="entry name" value="OUTER MEMBRANE PROTEIN ALPHA-RELATED"/>
    <property type="match status" value="1"/>
</dbReference>
<dbReference type="PROSITE" id="PS51272">
    <property type="entry name" value="SLH"/>
    <property type="match status" value="3"/>
</dbReference>
<dbReference type="GO" id="GO:0030313">
    <property type="term" value="C:cell envelope"/>
    <property type="evidence" value="ECO:0007669"/>
    <property type="project" value="UniProtKB-SubCell"/>
</dbReference>
<keyword evidence="4" id="KW-1185">Reference proteome</keyword>